<dbReference type="AlphaFoldDB" id="A0AAQ3UTE4"/>
<protein>
    <recommendedName>
        <fullName evidence="1">F-box domain-containing protein</fullName>
    </recommendedName>
</protein>
<feature type="domain" description="F-box" evidence="1">
    <location>
        <begin position="7"/>
        <end position="44"/>
    </location>
</feature>
<keyword evidence="3" id="KW-1185">Reference proteome</keyword>
<dbReference type="Proteomes" id="UP001341281">
    <property type="component" value="Chromosome 10"/>
</dbReference>
<dbReference type="InterPro" id="IPR036047">
    <property type="entry name" value="F-box-like_dom_sf"/>
</dbReference>
<organism evidence="2 3">
    <name type="scientific">Paspalum notatum var. saurae</name>
    <dbReference type="NCBI Taxonomy" id="547442"/>
    <lineage>
        <taxon>Eukaryota</taxon>
        <taxon>Viridiplantae</taxon>
        <taxon>Streptophyta</taxon>
        <taxon>Embryophyta</taxon>
        <taxon>Tracheophyta</taxon>
        <taxon>Spermatophyta</taxon>
        <taxon>Magnoliopsida</taxon>
        <taxon>Liliopsida</taxon>
        <taxon>Poales</taxon>
        <taxon>Poaceae</taxon>
        <taxon>PACMAD clade</taxon>
        <taxon>Panicoideae</taxon>
        <taxon>Andropogonodae</taxon>
        <taxon>Paspaleae</taxon>
        <taxon>Paspalinae</taxon>
        <taxon>Paspalum</taxon>
    </lineage>
</organism>
<dbReference type="Pfam" id="PF00646">
    <property type="entry name" value="F-box"/>
    <property type="match status" value="1"/>
</dbReference>
<evidence type="ECO:0000313" key="2">
    <source>
        <dbReference type="EMBL" id="WVZ98175.1"/>
    </source>
</evidence>
<dbReference type="PANTHER" id="PTHR31293">
    <property type="entry name" value="RNI-LIKE SUPERFAMILY PROTEIN"/>
    <property type="match status" value="1"/>
</dbReference>
<reference evidence="2 3" key="1">
    <citation type="submission" date="2024-02" db="EMBL/GenBank/DDBJ databases">
        <title>High-quality chromosome-scale genome assembly of Pensacola bahiagrass (Paspalum notatum Flugge var. saurae).</title>
        <authorList>
            <person name="Vega J.M."/>
            <person name="Podio M."/>
            <person name="Orjuela J."/>
            <person name="Siena L.A."/>
            <person name="Pessino S.C."/>
            <person name="Combes M.C."/>
            <person name="Mariac C."/>
            <person name="Albertini E."/>
            <person name="Pupilli F."/>
            <person name="Ortiz J.P.A."/>
            <person name="Leblanc O."/>
        </authorList>
    </citation>
    <scope>NUCLEOTIDE SEQUENCE [LARGE SCALE GENOMIC DNA]</scope>
    <source>
        <strain evidence="2">R1</strain>
        <tissue evidence="2">Leaf</tissue>
    </source>
</reference>
<dbReference type="PANTHER" id="PTHR31293:SF12">
    <property type="entry name" value="RNI-LIKE SUPERFAMILY PROTEIN"/>
    <property type="match status" value="1"/>
</dbReference>
<sequence length="138" mass="15075">MAGDDLLSALGDDILQRILHFVPTKEAASISVLSHRWGSLWRSSGAVNLAVHLHIDKSSDDDYHSFARAARTALDAADAPVTRLTVRLQADGGGAIYNFLHHPKKSRRRIKTIDVLTPRDVVGDLVSHPAPTKNIKNP</sequence>
<dbReference type="SUPFAM" id="SSF81383">
    <property type="entry name" value="F-box domain"/>
    <property type="match status" value="1"/>
</dbReference>
<evidence type="ECO:0000259" key="1">
    <source>
        <dbReference type="Pfam" id="PF00646"/>
    </source>
</evidence>
<proteinExistence type="predicted"/>
<accession>A0AAQ3UTE4</accession>
<evidence type="ECO:0000313" key="3">
    <source>
        <dbReference type="Proteomes" id="UP001341281"/>
    </source>
</evidence>
<dbReference type="EMBL" id="CP144754">
    <property type="protein sequence ID" value="WVZ98175.1"/>
    <property type="molecule type" value="Genomic_DNA"/>
</dbReference>
<gene>
    <name evidence="2" type="ORF">U9M48_043644</name>
</gene>
<dbReference type="InterPro" id="IPR055294">
    <property type="entry name" value="FBL60-like"/>
</dbReference>
<dbReference type="InterPro" id="IPR001810">
    <property type="entry name" value="F-box_dom"/>
</dbReference>
<name>A0AAQ3UTE4_PASNO</name>